<evidence type="ECO:0000313" key="3">
    <source>
        <dbReference type="Proteomes" id="UP000593576"/>
    </source>
</evidence>
<organism evidence="2 3">
    <name type="scientific">Gossypium schwendimanii</name>
    <name type="common">Cotton</name>
    <dbReference type="NCBI Taxonomy" id="34291"/>
    <lineage>
        <taxon>Eukaryota</taxon>
        <taxon>Viridiplantae</taxon>
        <taxon>Streptophyta</taxon>
        <taxon>Embryophyta</taxon>
        <taxon>Tracheophyta</taxon>
        <taxon>Spermatophyta</taxon>
        <taxon>Magnoliopsida</taxon>
        <taxon>eudicotyledons</taxon>
        <taxon>Gunneridae</taxon>
        <taxon>Pentapetalae</taxon>
        <taxon>rosids</taxon>
        <taxon>malvids</taxon>
        <taxon>Malvales</taxon>
        <taxon>Malvaceae</taxon>
        <taxon>Malvoideae</taxon>
        <taxon>Gossypium</taxon>
    </lineage>
</organism>
<gene>
    <name evidence="2" type="ORF">Goshw_006418</name>
</gene>
<name>A0A7J9M1A8_GOSSC</name>
<dbReference type="EMBL" id="JABFAF010000009">
    <property type="protein sequence ID" value="MBA0864813.1"/>
    <property type="molecule type" value="Genomic_DNA"/>
</dbReference>
<accession>A0A7J9M1A8</accession>
<sequence>MESGFLVIIDLWVIVLFFYASRGVFWTV</sequence>
<feature type="transmembrane region" description="Helical" evidence="1">
    <location>
        <begin position="6"/>
        <end position="25"/>
    </location>
</feature>
<proteinExistence type="predicted"/>
<protein>
    <submittedName>
        <fullName evidence="2">Uncharacterized protein</fullName>
    </submittedName>
</protein>
<keyword evidence="1" id="KW-0812">Transmembrane</keyword>
<dbReference type="Proteomes" id="UP000593576">
    <property type="component" value="Unassembled WGS sequence"/>
</dbReference>
<keyword evidence="3" id="KW-1185">Reference proteome</keyword>
<dbReference type="AlphaFoldDB" id="A0A7J9M1A8"/>
<evidence type="ECO:0000256" key="1">
    <source>
        <dbReference type="SAM" id="Phobius"/>
    </source>
</evidence>
<keyword evidence="1" id="KW-1133">Transmembrane helix</keyword>
<reference evidence="2 3" key="1">
    <citation type="journal article" date="2019" name="Genome Biol. Evol.">
        <title>Insights into the evolution of the New World diploid cottons (Gossypium, subgenus Houzingenia) based on genome sequencing.</title>
        <authorList>
            <person name="Grover C.E."/>
            <person name="Arick M.A. 2nd"/>
            <person name="Thrash A."/>
            <person name="Conover J.L."/>
            <person name="Sanders W.S."/>
            <person name="Peterson D.G."/>
            <person name="Frelichowski J.E."/>
            <person name="Scheffler J.A."/>
            <person name="Scheffler B.E."/>
            <person name="Wendel J.F."/>
        </authorList>
    </citation>
    <scope>NUCLEOTIDE SEQUENCE [LARGE SCALE GENOMIC DNA]</scope>
    <source>
        <strain evidence="2">1</strain>
        <tissue evidence="2">Leaf</tissue>
    </source>
</reference>
<keyword evidence="1" id="KW-0472">Membrane</keyword>
<evidence type="ECO:0000313" key="2">
    <source>
        <dbReference type="EMBL" id="MBA0864813.1"/>
    </source>
</evidence>
<comment type="caution">
    <text evidence="2">The sequence shown here is derived from an EMBL/GenBank/DDBJ whole genome shotgun (WGS) entry which is preliminary data.</text>
</comment>